<feature type="repeat" description="TNFR-Cys" evidence="8">
    <location>
        <begin position="61"/>
        <end position="101"/>
    </location>
</feature>
<evidence type="ECO:0000256" key="7">
    <source>
        <dbReference type="ARBA" id="ARBA00023180"/>
    </source>
</evidence>
<feature type="signal peptide" evidence="9">
    <location>
        <begin position="1"/>
        <end position="19"/>
    </location>
</feature>
<dbReference type="Pfam" id="PF21733">
    <property type="entry name" value="Death_3"/>
    <property type="match status" value="1"/>
</dbReference>
<dbReference type="SUPFAM" id="SSF57586">
    <property type="entry name" value="TNF receptor-like"/>
    <property type="match status" value="2"/>
</dbReference>
<evidence type="ECO:0000256" key="1">
    <source>
        <dbReference type="ARBA" id="ARBA00004613"/>
    </source>
</evidence>
<dbReference type="Gene3D" id="2.10.50.10">
    <property type="entry name" value="Tumor Necrosis Factor Receptor, subunit A, domain 2"/>
    <property type="match status" value="3"/>
</dbReference>
<feature type="domain" description="TNFR-Cys" evidence="10">
    <location>
        <begin position="102"/>
        <end position="140"/>
    </location>
</feature>
<dbReference type="GeneTree" id="ENSGT00940000155167"/>
<dbReference type="InterPro" id="IPR001368">
    <property type="entry name" value="TNFR/NGFR_Cys_rich_reg"/>
</dbReference>
<evidence type="ECO:0000313" key="11">
    <source>
        <dbReference type="Ensembl" id="ENSDLAP00005054659.1"/>
    </source>
</evidence>
<evidence type="ECO:0000256" key="8">
    <source>
        <dbReference type="PROSITE-ProRule" id="PRU00206"/>
    </source>
</evidence>
<dbReference type="OrthoDB" id="9990004at2759"/>
<feature type="repeat" description="TNFR-Cys" evidence="8">
    <location>
        <begin position="102"/>
        <end position="140"/>
    </location>
</feature>
<keyword evidence="12" id="KW-1185">Reference proteome</keyword>
<protein>
    <recommendedName>
        <fullName evidence="10">TNFR-Cys domain-containing protein</fullName>
    </recommendedName>
</protein>
<keyword evidence="2" id="KW-0964">Secreted</keyword>
<evidence type="ECO:0000256" key="2">
    <source>
        <dbReference type="ARBA" id="ARBA00022525"/>
    </source>
</evidence>
<comment type="caution">
    <text evidence="8">Lacks conserved residue(s) required for the propagation of feature annotation.</text>
</comment>
<evidence type="ECO:0000256" key="6">
    <source>
        <dbReference type="ARBA" id="ARBA00023157"/>
    </source>
</evidence>
<feature type="chain" id="PRO_5034434344" description="TNFR-Cys domain-containing protein" evidence="9">
    <location>
        <begin position="20"/>
        <end position="305"/>
    </location>
</feature>
<dbReference type="PROSITE" id="PS50050">
    <property type="entry name" value="TNFR_NGFR_2"/>
    <property type="match status" value="2"/>
</dbReference>
<dbReference type="PANTHER" id="PTHR23097:SF116">
    <property type="entry name" value="TUMOR NECROSIS FACTOR RECEPTOR SUPERFAMILY MEMBER 6B"/>
    <property type="match status" value="1"/>
</dbReference>
<keyword evidence="4 9" id="KW-0732">Signal</keyword>
<feature type="disulfide bond" evidence="8">
    <location>
        <begin position="83"/>
        <end position="101"/>
    </location>
</feature>
<dbReference type="Ensembl" id="ENSDLAT00005058066.2">
    <property type="protein sequence ID" value="ENSDLAP00005054659.1"/>
    <property type="gene ID" value="ENSDLAG00005023391.2"/>
</dbReference>
<dbReference type="PANTHER" id="PTHR23097">
    <property type="entry name" value="TUMOR NECROSIS FACTOR RECEPTOR SUPERFAMILY MEMBER"/>
    <property type="match status" value="1"/>
</dbReference>
<dbReference type="RefSeq" id="XP_051247212.1">
    <property type="nucleotide sequence ID" value="XM_051391252.1"/>
</dbReference>
<dbReference type="GeneID" id="127358266"/>
<gene>
    <name evidence="11" type="primary">LOC127358266</name>
</gene>
<evidence type="ECO:0000256" key="3">
    <source>
        <dbReference type="ARBA" id="ARBA00022703"/>
    </source>
</evidence>
<keyword evidence="3" id="KW-0053">Apoptosis</keyword>
<feature type="domain" description="TNFR-Cys" evidence="10">
    <location>
        <begin position="61"/>
        <end position="101"/>
    </location>
</feature>
<comment type="subcellular location">
    <subcellularLocation>
        <location evidence="1">Secreted</location>
    </subcellularLocation>
</comment>
<dbReference type="Proteomes" id="UP000694389">
    <property type="component" value="Unassembled WGS sequence"/>
</dbReference>
<name>A0A8C4NXL8_DICLA</name>
<feature type="disulfide bond" evidence="8">
    <location>
        <begin position="80"/>
        <end position="93"/>
    </location>
</feature>
<dbReference type="GO" id="GO:0005576">
    <property type="term" value="C:extracellular region"/>
    <property type="evidence" value="ECO:0007669"/>
    <property type="project" value="UniProtKB-SubCell"/>
</dbReference>
<evidence type="ECO:0000256" key="5">
    <source>
        <dbReference type="ARBA" id="ARBA00022737"/>
    </source>
</evidence>
<keyword evidence="5" id="KW-0677">Repeat</keyword>
<dbReference type="SMART" id="SM01411">
    <property type="entry name" value="Ephrin_rec_like"/>
    <property type="match status" value="2"/>
</dbReference>
<keyword evidence="7" id="KW-0325">Glycoprotein</keyword>
<sequence>MMFQGLMLLFPAALLSVAASQLMTFNVTDPTTGTPVQCDRCPPGTFLLARCTSTQRSRCAPCPAGSFTELWNHISKCLRCGVCSQDQVVKTACTANSDCQCQCKQGYYYMEDREECQPHSRCPTGQGVQTRGTADEDTVCQICSNGTFSDTVSAHQNCTKHQHCHAAGMYLAVRGSTWHDNVCTTCEDHKSRDGAEYLREILPTFFVHHKIPVRRLRRIVQKLPSKDGSRHAGTSGLSTSALNEQLNAWVASAAAEQIRQLPDILTKAGMNSIGERLHHKLQRIDSNLAELCASRNEVHAVFMAE</sequence>
<evidence type="ECO:0000259" key="10">
    <source>
        <dbReference type="PROSITE" id="PS50050"/>
    </source>
</evidence>
<dbReference type="OMA" id="PCQPHQD"/>
<evidence type="ECO:0000256" key="4">
    <source>
        <dbReference type="ARBA" id="ARBA00022729"/>
    </source>
</evidence>
<dbReference type="GO" id="GO:0006915">
    <property type="term" value="P:apoptotic process"/>
    <property type="evidence" value="ECO:0007669"/>
    <property type="project" value="UniProtKB-KW"/>
</dbReference>
<feature type="disulfide bond" evidence="8">
    <location>
        <begin position="62"/>
        <end position="77"/>
    </location>
</feature>
<reference evidence="11" key="1">
    <citation type="submission" date="2025-08" db="UniProtKB">
        <authorList>
            <consortium name="Ensembl"/>
        </authorList>
    </citation>
    <scope>IDENTIFICATION</scope>
</reference>
<organism evidence="11 12">
    <name type="scientific">Dicentrarchus labrax</name>
    <name type="common">European seabass</name>
    <name type="synonym">Morone labrax</name>
    <dbReference type="NCBI Taxonomy" id="13489"/>
    <lineage>
        <taxon>Eukaryota</taxon>
        <taxon>Metazoa</taxon>
        <taxon>Chordata</taxon>
        <taxon>Craniata</taxon>
        <taxon>Vertebrata</taxon>
        <taxon>Euteleostomi</taxon>
        <taxon>Actinopterygii</taxon>
        <taxon>Neopterygii</taxon>
        <taxon>Teleostei</taxon>
        <taxon>Neoteleostei</taxon>
        <taxon>Acanthomorphata</taxon>
        <taxon>Eupercaria</taxon>
        <taxon>Moronidae</taxon>
        <taxon>Dicentrarchus</taxon>
    </lineage>
</organism>
<dbReference type="InterPro" id="IPR048522">
    <property type="entry name" value="Death_3_fish"/>
</dbReference>
<evidence type="ECO:0000256" key="9">
    <source>
        <dbReference type="SAM" id="SignalP"/>
    </source>
</evidence>
<proteinExistence type="predicted"/>
<dbReference type="Pfam" id="PF00020">
    <property type="entry name" value="TNFR_c6"/>
    <property type="match status" value="2"/>
</dbReference>
<keyword evidence="6 8" id="KW-1015">Disulfide bond</keyword>
<evidence type="ECO:0000313" key="12">
    <source>
        <dbReference type="Proteomes" id="UP000694389"/>
    </source>
</evidence>
<accession>A0A8C4NXL8</accession>
<dbReference type="SMART" id="SM00208">
    <property type="entry name" value="TNFR"/>
    <property type="match status" value="4"/>
</dbReference>
<dbReference type="InterPro" id="IPR052459">
    <property type="entry name" value="TNFRSF_decoy_receptor"/>
</dbReference>
<dbReference type="AlphaFoldDB" id="A0A8C4NXL8"/>
<reference evidence="11" key="2">
    <citation type="submission" date="2025-09" db="UniProtKB">
        <authorList>
            <consortium name="Ensembl"/>
        </authorList>
    </citation>
    <scope>IDENTIFICATION</scope>
</reference>
<feature type="disulfide bond" evidence="8">
    <location>
        <begin position="122"/>
        <end position="140"/>
    </location>
</feature>